<dbReference type="AlphaFoldDB" id="A0A1F4VP31"/>
<dbReference type="STRING" id="1802627.A3A70_00045"/>
<evidence type="ECO:0000313" key="3">
    <source>
        <dbReference type="Proteomes" id="UP000178964"/>
    </source>
</evidence>
<sequence>MPKIMQFTKFVPLKLTKLHVFFLLLISILIIALVLWIYQRSSNNLPSLADVKTIDYSQAKNTPVNQQIEATQSVVLSAGLSLGTVIVDSNPSSSITGNVSYLGAEPDIRSGMNNDVPYLAIESRSNKGEKYEIHLPANHTGSLQVGAQVGELSFDLSQTRIASANIIAGDGAISVISPKFSSFIANLQAGSGKISLKIPQDAGIKLVYTEQADPSKFKLDNDNYVQDENGFHSADFDSAGIQTVFKIGKSDGGFELARY</sequence>
<keyword evidence="1" id="KW-0472">Membrane</keyword>
<evidence type="ECO:0000313" key="2">
    <source>
        <dbReference type="EMBL" id="OGC58946.1"/>
    </source>
</evidence>
<keyword evidence="1" id="KW-0812">Transmembrane</keyword>
<comment type="caution">
    <text evidence="2">The sequence shown here is derived from an EMBL/GenBank/DDBJ whole genome shotgun (WGS) entry which is preliminary data.</text>
</comment>
<evidence type="ECO:0000256" key="1">
    <source>
        <dbReference type="SAM" id="Phobius"/>
    </source>
</evidence>
<dbReference type="EMBL" id="MEVK01000027">
    <property type="protein sequence ID" value="OGC58946.1"/>
    <property type="molecule type" value="Genomic_DNA"/>
</dbReference>
<dbReference type="Proteomes" id="UP000178964">
    <property type="component" value="Unassembled WGS sequence"/>
</dbReference>
<name>A0A1F4VP31_UNCKA</name>
<feature type="transmembrane region" description="Helical" evidence="1">
    <location>
        <begin position="20"/>
        <end position="38"/>
    </location>
</feature>
<accession>A0A1F4VP31</accession>
<evidence type="ECO:0008006" key="4">
    <source>
        <dbReference type="Google" id="ProtNLM"/>
    </source>
</evidence>
<reference evidence="2 3" key="1">
    <citation type="journal article" date="2016" name="Nat. Commun.">
        <title>Thousands of microbial genomes shed light on interconnected biogeochemical processes in an aquifer system.</title>
        <authorList>
            <person name="Anantharaman K."/>
            <person name="Brown C.T."/>
            <person name="Hug L.A."/>
            <person name="Sharon I."/>
            <person name="Castelle C.J."/>
            <person name="Probst A.J."/>
            <person name="Thomas B.C."/>
            <person name="Singh A."/>
            <person name="Wilkins M.J."/>
            <person name="Karaoz U."/>
            <person name="Brodie E.L."/>
            <person name="Williams K.H."/>
            <person name="Hubbard S.S."/>
            <person name="Banfield J.F."/>
        </authorList>
    </citation>
    <scope>NUCLEOTIDE SEQUENCE [LARGE SCALE GENOMIC DNA]</scope>
</reference>
<proteinExistence type="predicted"/>
<gene>
    <name evidence="2" type="ORF">A3A70_00045</name>
</gene>
<organism evidence="2 3">
    <name type="scientific">candidate division WWE3 bacterium RIFCSPLOWO2_01_FULL_42_11</name>
    <dbReference type="NCBI Taxonomy" id="1802627"/>
    <lineage>
        <taxon>Bacteria</taxon>
        <taxon>Katanobacteria</taxon>
    </lineage>
</organism>
<keyword evidence="1" id="KW-1133">Transmembrane helix</keyword>
<protein>
    <recommendedName>
        <fullName evidence="4">Adhesin domain-containing protein</fullName>
    </recommendedName>
</protein>